<dbReference type="KEGG" id="mgik:GO620_005665"/>
<organism evidence="1 2">
    <name type="scientific">Mucilaginibacter ginkgonis</name>
    <dbReference type="NCBI Taxonomy" id="2682091"/>
    <lineage>
        <taxon>Bacteria</taxon>
        <taxon>Pseudomonadati</taxon>
        <taxon>Bacteroidota</taxon>
        <taxon>Sphingobacteriia</taxon>
        <taxon>Sphingobacteriales</taxon>
        <taxon>Sphingobacteriaceae</taxon>
        <taxon>Mucilaginibacter</taxon>
    </lineage>
</organism>
<dbReference type="PANTHER" id="PTHR31435:SF10">
    <property type="entry name" value="BSR4717 PROTEIN"/>
    <property type="match status" value="1"/>
</dbReference>
<dbReference type="SUPFAM" id="SSF55729">
    <property type="entry name" value="Acyl-CoA N-acyltransferases (Nat)"/>
    <property type="match status" value="1"/>
</dbReference>
<dbReference type="InterPro" id="IPR045057">
    <property type="entry name" value="Gcn5-rel_NAT"/>
</dbReference>
<name>A0A6I4I048_9SPHI</name>
<dbReference type="Gene3D" id="3.40.630.30">
    <property type="match status" value="1"/>
</dbReference>
<dbReference type="EMBL" id="CP066775">
    <property type="protein sequence ID" value="QQL50942.1"/>
    <property type="molecule type" value="Genomic_DNA"/>
</dbReference>
<gene>
    <name evidence="1" type="ORF">GO620_005665</name>
</gene>
<dbReference type="RefSeq" id="WP_157523520.1">
    <property type="nucleotide sequence ID" value="NZ_CP066775.1"/>
</dbReference>
<sequence>MKIQHSQSGKTGSFFIGDNGSRLALLEYKMYGDVLDIIHTEVDPSMQGRSIGYQLVEAAVIFARDNKLKIRPLCSFAKQVFDKEFKDVLEQA</sequence>
<dbReference type="Proteomes" id="UP000429232">
    <property type="component" value="Chromosome"/>
</dbReference>
<accession>A0A6I4I048</accession>
<dbReference type="PANTHER" id="PTHR31435">
    <property type="entry name" value="PROTEIN NATD1"/>
    <property type="match status" value="1"/>
</dbReference>
<dbReference type="PROSITE" id="PS51729">
    <property type="entry name" value="GNAT_YJDJ"/>
    <property type="match status" value="1"/>
</dbReference>
<keyword evidence="2" id="KW-1185">Reference proteome</keyword>
<reference evidence="1 2" key="1">
    <citation type="submission" date="2020-12" db="EMBL/GenBank/DDBJ databases">
        <title>HMF7856_wgs.fasta genome submission.</title>
        <authorList>
            <person name="Kang H."/>
            <person name="Kim H."/>
            <person name="Joh K."/>
        </authorList>
    </citation>
    <scope>NUCLEOTIDE SEQUENCE [LARGE SCALE GENOMIC DNA]</scope>
    <source>
        <strain evidence="1 2">HMF7856</strain>
    </source>
</reference>
<dbReference type="GO" id="GO:0016740">
    <property type="term" value="F:transferase activity"/>
    <property type="evidence" value="ECO:0007669"/>
    <property type="project" value="UniProtKB-KW"/>
</dbReference>
<dbReference type="AlphaFoldDB" id="A0A6I4I048"/>
<evidence type="ECO:0000313" key="2">
    <source>
        <dbReference type="Proteomes" id="UP000429232"/>
    </source>
</evidence>
<dbReference type="InterPro" id="IPR016181">
    <property type="entry name" value="Acyl_CoA_acyltransferase"/>
</dbReference>
<proteinExistence type="predicted"/>
<dbReference type="InterPro" id="IPR031165">
    <property type="entry name" value="GNAT_YJDJ"/>
</dbReference>
<protein>
    <submittedName>
        <fullName evidence="1">N-acetyltransferase</fullName>
    </submittedName>
</protein>
<dbReference type="Pfam" id="PF14542">
    <property type="entry name" value="Acetyltransf_CG"/>
    <property type="match status" value="1"/>
</dbReference>
<keyword evidence="1" id="KW-0808">Transferase</keyword>
<evidence type="ECO:0000313" key="1">
    <source>
        <dbReference type="EMBL" id="QQL50942.1"/>
    </source>
</evidence>